<evidence type="ECO:0000313" key="2">
    <source>
        <dbReference type="EMBL" id="MFC0264164.1"/>
    </source>
</evidence>
<feature type="transmembrane region" description="Helical" evidence="1">
    <location>
        <begin position="117"/>
        <end position="141"/>
    </location>
</feature>
<protein>
    <submittedName>
        <fullName evidence="2">Hydrogenase</fullName>
    </submittedName>
</protein>
<evidence type="ECO:0000256" key="1">
    <source>
        <dbReference type="SAM" id="Phobius"/>
    </source>
</evidence>
<keyword evidence="1" id="KW-0812">Transmembrane</keyword>
<feature type="transmembrane region" description="Helical" evidence="1">
    <location>
        <begin position="14"/>
        <end position="36"/>
    </location>
</feature>
<dbReference type="EMBL" id="JBHLWI010000044">
    <property type="protein sequence ID" value="MFC0264164.1"/>
    <property type="molecule type" value="Genomic_DNA"/>
</dbReference>
<evidence type="ECO:0000313" key="3">
    <source>
        <dbReference type="Proteomes" id="UP001589797"/>
    </source>
</evidence>
<feature type="transmembrane region" description="Helical" evidence="1">
    <location>
        <begin position="74"/>
        <end position="97"/>
    </location>
</feature>
<dbReference type="Pfam" id="PF26512">
    <property type="entry name" value="SOI"/>
    <property type="match status" value="1"/>
</dbReference>
<name>A0ABV6FWD4_9BACT</name>
<organism evidence="2 3">
    <name type="scientific">Fontibacter flavus</name>
    <dbReference type="NCBI Taxonomy" id="654838"/>
    <lineage>
        <taxon>Bacteria</taxon>
        <taxon>Pseudomonadati</taxon>
        <taxon>Bacteroidota</taxon>
        <taxon>Cytophagia</taxon>
        <taxon>Cytophagales</taxon>
        <taxon>Cyclobacteriaceae</taxon>
        <taxon>Fontibacter</taxon>
    </lineage>
</organism>
<proteinExistence type="predicted"/>
<sequence>METTYLKILQSKRLLFFGVLLFFLGLLVGMFIPIMANPRMGLSSHLEGVMNGLFLLSLGLIWNQLALSQKWLSVTFWLTLYGSFANFLAVLIAAITGSGKMMPLAGGKQGHDMVESIISFLLISLSFAMLTVCVVVLIGLYRHLNLKD</sequence>
<feature type="transmembrane region" description="Helical" evidence="1">
    <location>
        <begin position="48"/>
        <end position="67"/>
    </location>
</feature>
<comment type="caution">
    <text evidence="2">The sequence shown here is derived from an EMBL/GenBank/DDBJ whole genome shotgun (WGS) entry which is preliminary data.</text>
</comment>
<gene>
    <name evidence="2" type="ORF">ACFFIP_15830</name>
</gene>
<dbReference type="Proteomes" id="UP001589797">
    <property type="component" value="Unassembled WGS sequence"/>
</dbReference>
<reference evidence="2 3" key="1">
    <citation type="submission" date="2024-09" db="EMBL/GenBank/DDBJ databases">
        <authorList>
            <person name="Sun Q."/>
            <person name="Mori K."/>
        </authorList>
    </citation>
    <scope>NUCLEOTIDE SEQUENCE [LARGE SCALE GENOMIC DNA]</scope>
    <source>
        <strain evidence="2 3">CCM 7650</strain>
    </source>
</reference>
<keyword evidence="3" id="KW-1185">Reference proteome</keyword>
<dbReference type="InterPro" id="IPR058965">
    <property type="entry name" value="SOI/HabA-like"/>
</dbReference>
<keyword evidence="1" id="KW-1133">Transmembrane helix</keyword>
<keyword evidence="1" id="KW-0472">Membrane</keyword>
<dbReference type="RefSeq" id="WP_382388676.1">
    <property type="nucleotide sequence ID" value="NZ_JBHLWI010000044.1"/>
</dbReference>
<accession>A0ABV6FWD4</accession>